<dbReference type="EMBL" id="GDRN01079571">
    <property type="protein sequence ID" value="JAI62377.1"/>
    <property type="molecule type" value="Transcribed_RNA"/>
</dbReference>
<dbReference type="AlphaFoldDB" id="A0A0P4WM53"/>
<feature type="domain" description="Myosin tail" evidence="12">
    <location>
        <begin position="5"/>
        <end position="173"/>
    </location>
</feature>
<dbReference type="GO" id="GO:0030016">
    <property type="term" value="C:myofibril"/>
    <property type="evidence" value="ECO:0007669"/>
    <property type="project" value="UniProtKB-SubCell"/>
</dbReference>
<accession>A0A0P4WM53</accession>
<dbReference type="PANTHER" id="PTHR46349:SF6">
    <property type="entry name" value="MYOSIN-6-LIKE"/>
    <property type="match status" value="1"/>
</dbReference>
<keyword evidence="7" id="KW-0518">Myosin</keyword>
<evidence type="ECO:0000256" key="4">
    <source>
        <dbReference type="ARBA" id="ARBA00022433"/>
    </source>
</evidence>
<evidence type="ECO:0000256" key="3">
    <source>
        <dbReference type="ARBA" id="ARBA00018623"/>
    </source>
</evidence>
<evidence type="ECO:0000256" key="9">
    <source>
        <dbReference type="ARBA" id="ARBA00023179"/>
    </source>
</evidence>
<keyword evidence="4" id="KW-0787">Thick filament</keyword>
<comment type="function">
    <text evidence="10">Paramyosin is a major structural component of many thick filaments isolated from invertebrate muscles.</text>
</comment>
<proteinExistence type="inferred from homology"/>
<evidence type="ECO:0000259" key="12">
    <source>
        <dbReference type="Pfam" id="PF01576"/>
    </source>
</evidence>
<dbReference type="GO" id="GO:0032982">
    <property type="term" value="C:myosin filament"/>
    <property type="evidence" value="ECO:0007669"/>
    <property type="project" value="UniProtKB-KW"/>
</dbReference>
<evidence type="ECO:0000256" key="6">
    <source>
        <dbReference type="ARBA" id="ARBA00023054"/>
    </source>
</evidence>
<evidence type="ECO:0000256" key="7">
    <source>
        <dbReference type="ARBA" id="ARBA00023123"/>
    </source>
</evidence>
<organism evidence="13">
    <name type="scientific">Scylla olivacea</name>
    <name type="common">Orange mud crab</name>
    <name type="synonym">Cancer olivacea</name>
    <dbReference type="NCBI Taxonomy" id="85551"/>
    <lineage>
        <taxon>Eukaryota</taxon>
        <taxon>Metazoa</taxon>
        <taxon>Ecdysozoa</taxon>
        <taxon>Arthropoda</taxon>
        <taxon>Crustacea</taxon>
        <taxon>Multicrustacea</taxon>
        <taxon>Malacostraca</taxon>
        <taxon>Eumalacostraca</taxon>
        <taxon>Eucarida</taxon>
        <taxon>Decapoda</taxon>
        <taxon>Pleocyemata</taxon>
        <taxon>Brachyura</taxon>
        <taxon>Eubrachyura</taxon>
        <taxon>Portunoidea</taxon>
        <taxon>Portunidae</taxon>
        <taxon>Portuninae</taxon>
        <taxon>Scylla</taxon>
    </lineage>
</organism>
<comment type="similarity">
    <text evidence="2">Belongs to the paramyosin family.</text>
</comment>
<evidence type="ECO:0000256" key="1">
    <source>
        <dbReference type="ARBA" id="ARBA00004657"/>
    </source>
</evidence>
<keyword evidence="6" id="KW-0175">Coiled coil</keyword>
<name>A0A0P4WM53_SCYOL</name>
<dbReference type="SUPFAM" id="SSF57997">
    <property type="entry name" value="Tropomyosin"/>
    <property type="match status" value="1"/>
</dbReference>
<feature type="region of interest" description="Disordered" evidence="11">
    <location>
        <begin position="1"/>
        <end position="42"/>
    </location>
</feature>
<evidence type="ECO:0000256" key="5">
    <source>
        <dbReference type="ARBA" id="ARBA00022490"/>
    </source>
</evidence>
<dbReference type="InterPro" id="IPR014751">
    <property type="entry name" value="XRCC4-like_C"/>
</dbReference>
<dbReference type="Gene3D" id="1.20.5.370">
    <property type="match status" value="1"/>
</dbReference>
<keyword evidence="9" id="KW-0514">Muscle protein</keyword>
<evidence type="ECO:0000256" key="11">
    <source>
        <dbReference type="SAM" id="MobiDB-lite"/>
    </source>
</evidence>
<dbReference type="GO" id="GO:0016459">
    <property type="term" value="C:myosin complex"/>
    <property type="evidence" value="ECO:0007669"/>
    <property type="project" value="UniProtKB-KW"/>
</dbReference>
<sequence length="201" mass="23474">MLNETKNSEEKAKKAMVDAARLADELRSEQEHAQNQEKARKTLEVSYKDLQAKFEESEGNAQKAVKKSLSKLEDRVRDLECQLDDESRRHSDAQKNLRKCERRIKELTFQAEEDKKNHERMQDLVDKLQQKIKTYKRQIEEAEEIAALNLAKFRKAQQELEEAEERADNAEQCANKVKAKGRAESMARMSPQPPHARNFFM</sequence>
<evidence type="ECO:0000313" key="13">
    <source>
        <dbReference type="EMBL" id="JAI62377.1"/>
    </source>
</evidence>
<protein>
    <recommendedName>
        <fullName evidence="3">Paramyosin</fullName>
    </recommendedName>
</protein>
<dbReference type="Pfam" id="PF01576">
    <property type="entry name" value="Myosin_tail_1"/>
    <property type="match status" value="1"/>
</dbReference>
<reference evidence="13" key="1">
    <citation type="submission" date="2015-09" db="EMBL/GenBank/DDBJ databases">
        <title>Scylla olivacea transcriptome.</title>
        <authorList>
            <person name="Ikhwanuddin M."/>
        </authorList>
    </citation>
    <scope>NUCLEOTIDE SEQUENCE</scope>
</reference>
<dbReference type="PANTHER" id="PTHR46349">
    <property type="entry name" value="CINGULIN-LIKE PROTEIN 1-RELATED"/>
    <property type="match status" value="1"/>
</dbReference>
<evidence type="ECO:0000256" key="2">
    <source>
        <dbReference type="ARBA" id="ARBA00008447"/>
    </source>
</evidence>
<evidence type="ECO:0000256" key="10">
    <source>
        <dbReference type="ARBA" id="ARBA00049580"/>
    </source>
</evidence>
<comment type="subcellular location">
    <subcellularLocation>
        <location evidence="1">Cytoplasm</location>
        <location evidence="1">Myofibril</location>
    </subcellularLocation>
</comment>
<evidence type="ECO:0000256" key="8">
    <source>
        <dbReference type="ARBA" id="ARBA00023175"/>
    </source>
</evidence>
<dbReference type="InterPro" id="IPR002928">
    <property type="entry name" value="Myosin_tail"/>
</dbReference>
<keyword evidence="8" id="KW-0505">Motor protein</keyword>
<feature type="region of interest" description="Disordered" evidence="11">
    <location>
        <begin position="176"/>
        <end position="201"/>
    </location>
</feature>
<keyword evidence="5" id="KW-0963">Cytoplasm</keyword>